<feature type="coiled-coil region" evidence="8">
    <location>
        <begin position="384"/>
        <end position="411"/>
    </location>
</feature>
<dbReference type="InParanoid" id="Q380W2"/>
<evidence type="ECO:0000259" key="11">
    <source>
        <dbReference type="Pfam" id="PF00913"/>
    </source>
</evidence>
<protein>
    <submittedName>
        <fullName evidence="13">Variant surface glycoprotein (VSG, atypical), putative</fullName>
    </submittedName>
</protein>
<keyword evidence="7" id="KW-0449">Lipoprotein</keyword>
<dbReference type="FunFam" id="3.90.150.10:FF:000001">
    <property type="entry name" value="Variant surface glycoprotein (VSG), putative"/>
    <property type="match status" value="1"/>
</dbReference>
<gene>
    <name evidence="13" type="ORF">Tb11.35.0001</name>
</gene>
<dbReference type="Gene3D" id="3.90.150.10">
    <property type="entry name" value="Variant Surface Glycoprotein, subunit A domain 1"/>
    <property type="match status" value="1"/>
</dbReference>
<feature type="domain" description="Trypanosome variant surface glycoprotein C-terminal" evidence="12">
    <location>
        <begin position="414"/>
        <end position="514"/>
    </location>
</feature>
<keyword evidence="3" id="KW-1003">Cell membrane</keyword>
<dbReference type="Pfam" id="PF00913">
    <property type="entry name" value="Trypan_glycop"/>
    <property type="match status" value="1"/>
</dbReference>
<comment type="function">
    <text evidence="1">VSG forms a coat on the surface of the parasite. The trypanosome evades the immune response of the host by expressing a series of antigenically distinct VSGs from an estimated 1000 VSG genes.</text>
</comment>
<accession>Q380W2</accession>
<evidence type="ECO:0000256" key="10">
    <source>
        <dbReference type="SAM" id="SignalP"/>
    </source>
</evidence>
<dbReference type="GeneID" id="3664725"/>
<dbReference type="KEGG" id="tbr:Tb11.35.0001"/>
<keyword evidence="10" id="KW-0732">Signal</keyword>
<feature type="chain" id="PRO_5004221694" evidence="10">
    <location>
        <begin position="24"/>
        <end position="514"/>
    </location>
</feature>
<evidence type="ECO:0000256" key="4">
    <source>
        <dbReference type="ARBA" id="ARBA00022622"/>
    </source>
</evidence>
<evidence type="ECO:0000256" key="3">
    <source>
        <dbReference type="ARBA" id="ARBA00022475"/>
    </source>
</evidence>
<evidence type="ECO:0000256" key="7">
    <source>
        <dbReference type="ARBA" id="ARBA00023288"/>
    </source>
</evidence>
<reference evidence="13 14" key="1">
    <citation type="journal article" date="2005" name="Science">
        <title>Comparative genomics of trypanosomatid parasitic protozoa.</title>
        <authorList>
            <person name="El-Sayed N.M."/>
            <person name="Myler P.J."/>
            <person name="Blandin G."/>
            <person name="Berriman M."/>
            <person name="Crabtree J."/>
            <person name="Aggarwal G."/>
            <person name="Caler E."/>
            <person name="Renauld H."/>
            <person name="Worthey E.A."/>
            <person name="Hertz-Fowler C."/>
            <person name="Ghedin E."/>
            <person name="Peacock C."/>
            <person name="Bartholomeu D.C."/>
            <person name="Haas B.J."/>
            <person name="Tran A.N."/>
            <person name="Wortman J.R."/>
            <person name="Alsmark U.C."/>
            <person name="Angiuoli S."/>
            <person name="Anupama A."/>
            <person name="Badger J."/>
            <person name="Bringaud F."/>
            <person name="Cadag E."/>
            <person name="Carlton J.M."/>
            <person name="Cerqueira G.C."/>
            <person name="Creasy T."/>
            <person name="Delcher A.L."/>
            <person name="Djikeng A."/>
            <person name="Embley T.M."/>
            <person name="Hauser C."/>
            <person name="Ivens A.C."/>
            <person name="Kummerfeld S.K."/>
            <person name="Pereira-Leal J.B."/>
            <person name="Nilsson D."/>
            <person name="Peterson J."/>
            <person name="Salzberg S.L."/>
            <person name="Shallom J."/>
            <person name="Silva J.C."/>
            <person name="Sundaram J."/>
            <person name="Westenberger S."/>
            <person name="White O."/>
            <person name="Melville S.E."/>
            <person name="Donelson J.E."/>
            <person name="Andersson B."/>
            <person name="Stuart K.D."/>
            <person name="Hall N."/>
        </authorList>
    </citation>
    <scope>NUCLEOTIDE SEQUENCE [LARGE SCALE GENOMIC DNA]</scope>
    <source>
        <strain evidence="13 14">927/4 GUTat10.1</strain>
    </source>
</reference>
<dbReference type="Pfam" id="PF10659">
    <property type="entry name" value="Trypan_glycop_C"/>
    <property type="match status" value="1"/>
</dbReference>
<dbReference type="Proteomes" id="UP000008524">
    <property type="component" value="Chromosome 11"/>
</dbReference>
<evidence type="ECO:0000256" key="6">
    <source>
        <dbReference type="ARBA" id="ARBA00023180"/>
    </source>
</evidence>
<evidence type="ECO:0000256" key="2">
    <source>
        <dbReference type="ARBA" id="ARBA00004609"/>
    </source>
</evidence>
<proteinExistence type="predicted"/>
<dbReference type="RefSeq" id="XP_829781.1">
    <property type="nucleotide sequence ID" value="XM_824688.1"/>
</dbReference>
<evidence type="ECO:0000259" key="12">
    <source>
        <dbReference type="Pfam" id="PF10659"/>
    </source>
</evidence>
<dbReference type="GO" id="GO:0020033">
    <property type="term" value="P:antigenic variation"/>
    <property type="evidence" value="ECO:0000304"/>
    <property type="project" value="GeneDB"/>
</dbReference>
<dbReference type="Gene3D" id="1.10.470.10">
    <property type="entry name" value="Variant Surface Glycoprotein, subunit A, domain 2"/>
    <property type="match status" value="1"/>
</dbReference>
<dbReference type="GO" id="GO:0005886">
    <property type="term" value="C:plasma membrane"/>
    <property type="evidence" value="ECO:0007669"/>
    <property type="project" value="UniProtKB-SubCell"/>
</dbReference>
<dbReference type="InterPro" id="IPR027446">
    <property type="entry name" value="VSG_C_dom_sf"/>
</dbReference>
<dbReference type="InterPro" id="IPR001812">
    <property type="entry name" value="Trypano_VSG_A_N_dom"/>
</dbReference>
<evidence type="ECO:0000256" key="9">
    <source>
        <dbReference type="SAM" id="MobiDB-lite"/>
    </source>
</evidence>
<evidence type="ECO:0000256" key="5">
    <source>
        <dbReference type="ARBA" id="ARBA00023136"/>
    </source>
</evidence>
<dbReference type="SUPFAM" id="SSF118251">
    <property type="entry name" value="Variant surface glycoprotein MITAT 1.2, VSG 221, C-terminal domain"/>
    <property type="match status" value="1"/>
</dbReference>
<dbReference type="PaxDb" id="5691-EAN80669"/>
<keyword evidence="6" id="KW-0325">Glycoprotein</keyword>
<keyword evidence="14" id="KW-1185">Reference proteome</keyword>
<reference evidence="13 14" key="2">
    <citation type="journal article" date="2005" name="Science">
        <title>The genome of the African trypanosome Trypanosoma brucei.</title>
        <authorList>
            <person name="Berriman M."/>
            <person name="Ghedin E."/>
            <person name="Hertz-Fowler C."/>
            <person name="Blandin G."/>
            <person name="Renauld H."/>
            <person name="Bartholomeu D.C."/>
            <person name="Lennard N.J."/>
            <person name="Caler E."/>
            <person name="Hamlin N.E."/>
            <person name="Haas B."/>
            <person name="Bohme U."/>
            <person name="Hannick L."/>
            <person name="Aslett M.A."/>
            <person name="Shallom J."/>
            <person name="Marcello L."/>
            <person name="Hou L."/>
            <person name="Wickstead B."/>
            <person name="Alsmark U.C."/>
            <person name="Arrowsmith C."/>
            <person name="Atkin R.J."/>
            <person name="Barron A.J."/>
            <person name="Bringaud F."/>
            <person name="Brooks K."/>
            <person name="Carrington M."/>
            <person name="Cherevach I."/>
            <person name="Chillingworth T.J."/>
            <person name="Churcher C."/>
            <person name="Clark L.N."/>
            <person name="Corton C.H."/>
            <person name="Cronin A."/>
            <person name="Davies R.M."/>
            <person name="Doggett J."/>
            <person name="Djikeng A."/>
            <person name="Feldblyum T."/>
            <person name="Field M.C."/>
            <person name="Fraser A."/>
            <person name="Goodhead I."/>
            <person name="Hance Z."/>
            <person name="Harper D."/>
            <person name="Harris B.R."/>
            <person name="Hauser H."/>
            <person name="Hostetler J."/>
            <person name="Ivens A."/>
            <person name="Jagels K."/>
            <person name="Johnson D."/>
            <person name="Johnson J."/>
            <person name="Jones K."/>
            <person name="Kerhornou A.X."/>
            <person name="Koo H."/>
            <person name="Larke N."/>
            <person name="Landfear S."/>
            <person name="Larkin C."/>
            <person name="Leech V."/>
            <person name="Line A."/>
            <person name="Lord A."/>
            <person name="Macleod A."/>
            <person name="Mooney P.J."/>
            <person name="Moule S."/>
            <person name="Martin D.M."/>
            <person name="Morgan G.W."/>
            <person name="Mungall K."/>
            <person name="Norbertczak H."/>
            <person name="Ormond D."/>
            <person name="Pai G."/>
            <person name="Peacock C.S."/>
            <person name="Peterson J."/>
            <person name="Quail M.A."/>
            <person name="Rabbinowitsch E."/>
            <person name="Rajandream M.A."/>
            <person name="Reitter C."/>
            <person name="Salzberg S.L."/>
            <person name="Sanders M."/>
            <person name="Schobel S."/>
            <person name="Sharp S."/>
            <person name="Simmonds M."/>
            <person name="Simpson A.J."/>
            <person name="Tallon L."/>
            <person name="Turner C.M."/>
            <person name="Tait A."/>
            <person name="Tivey A.R."/>
            <person name="Van Aken S."/>
            <person name="Walker D."/>
            <person name="Wanless D."/>
            <person name="Wang S."/>
            <person name="White B."/>
            <person name="White O."/>
            <person name="Whitehead S."/>
            <person name="Woodward J."/>
            <person name="Wortman J."/>
            <person name="Adams M.D."/>
            <person name="Embley T.M."/>
            <person name="Gull K."/>
            <person name="Ullu E."/>
            <person name="Barry J.D."/>
            <person name="Fairlamb A.H."/>
            <person name="Opperdoes F."/>
            <person name="Barrell B.G."/>
            <person name="Donelson J.E."/>
            <person name="Hall N."/>
            <person name="Fraser C.M."/>
            <person name="Melville S.E."/>
            <person name="El-Sayed N.M."/>
        </authorList>
    </citation>
    <scope>NUCLEOTIDE SEQUENCE [LARGE SCALE GENOMIC DNA]</scope>
    <source>
        <strain evidence="13 14">927/4 GUTat10.1</strain>
    </source>
</reference>
<feature type="signal peptide" evidence="10">
    <location>
        <begin position="1"/>
        <end position="23"/>
    </location>
</feature>
<dbReference type="VEuPathDB" id="TriTrypDB:Tb927.11.19870"/>
<evidence type="ECO:0000256" key="1">
    <source>
        <dbReference type="ARBA" id="ARBA00002523"/>
    </source>
</evidence>
<keyword evidence="5" id="KW-0472">Membrane</keyword>
<dbReference type="SUPFAM" id="SSF58087">
    <property type="entry name" value="Variant surface glycoprotein (N-terminal domain)"/>
    <property type="match status" value="1"/>
</dbReference>
<feature type="domain" description="Trypanosome variant surface glycoprotein A-type N-terminal" evidence="11">
    <location>
        <begin position="10"/>
        <end position="379"/>
    </location>
</feature>
<evidence type="ECO:0000313" key="13">
    <source>
        <dbReference type="EMBL" id="EAN80669.1"/>
    </source>
</evidence>
<evidence type="ECO:0000256" key="8">
    <source>
        <dbReference type="SAM" id="Coils"/>
    </source>
</evidence>
<comment type="subcellular location">
    <subcellularLocation>
        <location evidence="2">Cell membrane</location>
        <topology evidence="2">Lipid-anchor</topology>
        <topology evidence="2">GPI-anchor</topology>
    </subcellularLocation>
</comment>
<dbReference type="AlphaFoldDB" id="Q380W2"/>
<keyword evidence="8" id="KW-0175">Coiled coil</keyword>
<sequence>MHTTTAAALILTLTAAMQRHASATAGDVVKGASWTPLCSITADSEKLAANLLQNLIQNARDGETALQRLLRALVYNEATGGQPLSNATMAVWSLYAEVAGRAAARIQQTEAKAVVTAARNIGRLQGAISEFLESQADASADNKGCLQAAAGTTAVIVGKQQLYREQPTCKMSWDEVKNEKTTTSVITATGIKHTNSGGQENGQTIHSGQGTDCDISQPQSSFKLTYGSRGNDVAGHVPKLAAGYFTVDATGFKIPKHDTLQDATTASPYLGKAIEAVTAVPAKEAATSIKTIAELKAHQDFKGPARRYLLGKKLTETDGDTQLEEKITNAYVNDDNAKKALFEAVDAYQIHDNLRPSPADDTLGKITSIHILMHLYFHYRSAREQAIQNRMQKLQEKAKHASDTISTEEKEKECNTKGKDDEEACKKLAKDGCVFNPKGNEGKKCELKKEVKAEPEKEKENEEKDKKTDSKCTGKEQKDCEKAPECKLENNACKNSIFLVNKKPVLMADAFADL</sequence>
<dbReference type="Gene3D" id="4.10.110.20">
    <property type="entry name" value="Variant surface glycoprotein MITAT 1.2, VSG 221, C-terminal domain"/>
    <property type="match status" value="1"/>
</dbReference>
<dbReference type="InterPro" id="IPR019609">
    <property type="entry name" value="Variant_surf_glycoprt_trypan_C"/>
</dbReference>
<keyword evidence="4" id="KW-0336">GPI-anchor</keyword>
<dbReference type="GO" id="GO:0098552">
    <property type="term" value="C:side of membrane"/>
    <property type="evidence" value="ECO:0007669"/>
    <property type="project" value="UniProtKB-KW"/>
</dbReference>
<dbReference type="EMBL" id="CH464491">
    <property type="protein sequence ID" value="EAN80669.1"/>
    <property type="molecule type" value="Genomic_DNA"/>
</dbReference>
<organism evidence="13 14">
    <name type="scientific">Trypanosoma brucei brucei (strain 927/4 GUTat10.1)</name>
    <dbReference type="NCBI Taxonomy" id="185431"/>
    <lineage>
        <taxon>Eukaryota</taxon>
        <taxon>Discoba</taxon>
        <taxon>Euglenozoa</taxon>
        <taxon>Kinetoplastea</taxon>
        <taxon>Metakinetoplastina</taxon>
        <taxon>Trypanosomatida</taxon>
        <taxon>Trypanosomatidae</taxon>
        <taxon>Trypanosoma</taxon>
    </lineage>
</organism>
<feature type="region of interest" description="Disordered" evidence="9">
    <location>
        <begin position="445"/>
        <end position="482"/>
    </location>
</feature>
<evidence type="ECO:0000313" key="14">
    <source>
        <dbReference type="Proteomes" id="UP000008524"/>
    </source>
</evidence>
<name>Q380W2_TRYB2</name>